<reference evidence="2 3" key="1">
    <citation type="submission" date="2020-01" db="EMBL/GenBank/DDBJ databases">
        <title>Identification and distribution of gene clusters putatively required for synthesis of sphingolipid metabolism inhibitors in phylogenetically diverse species of the filamentous fungus Fusarium.</title>
        <authorList>
            <person name="Kim H.-S."/>
            <person name="Busman M."/>
            <person name="Brown D.W."/>
            <person name="Divon H."/>
            <person name="Uhlig S."/>
            <person name="Proctor R.H."/>
        </authorList>
    </citation>
    <scope>NUCLEOTIDE SEQUENCE [LARGE SCALE GENOMIC DNA]</scope>
    <source>
        <strain evidence="2 3">NRRL 20459</strain>
    </source>
</reference>
<feature type="compositionally biased region" description="Low complexity" evidence="1">
    <location>
        <begin position="129"/>
        <end position="147"/>
    </location>
</feature>
<evidence type="ECO:0000256" key="1">
    <source>
        <dbReference type="SAM" id="MobiDB-lite"/>
    </source>
</evidence>
<dbReference type="AlphaFoldDB" id="A0A8H4L2X0"/>
<accession>A0A8H4L2X0</accession>
<proteinExistence type="predicted"/>
<feature type="compositionally biased region" description="Polar residues" evidence="1">
    <location>
        <begin position="157"/>
        <end position="168"/>
    </location>
</feature>
<keyword evidence="3" id="KW-1185">Reference proteome</keyword>
<sequence>MADRRPNLTLPLPEREPYELQRPQTSLQSPSMRSPRFREDFDAPFSEAIMNASRTTLATDTISYPSTGTCSRNSLGGDFDRPSPLQFRNPSWESETKRRARVNDRILEWARRSLSVMRNQSGSKGNYFDSRPVQSQSSVVMSPSPDDITPSEPDGSQPVNSYTKSVVTVTEVPRRG</sequence>
<gene>
    <name evidence="2" type="ORF">FALBO_12694</name>
</gene>
<organism evidence="2 3">
    <name type="scientific">Fusarium albosuccineum</name>
    <dbReference type="NCBI Taxonomy" id="1237068"/>
    <lineage>
        <taxon>Eukaryota</taxon>
        <taxon>Fungi</taxon>
        <taxon>Dikarya</taxon>
        <taxon>Ascomycota</taxon>
        <taxon>Pezizomycotina</taxon>
        <taxon>Sordariomycetes</taxon>
        <taxon>Hypocreomycetidae</taxon>
        <taxon>Hypocreales</taxon>
        <taxon>Nectriaceae</taxon>
        <taxon>Fusarium</taxon>
        <taxon>Fusarium decemcellulare species complex</taxon>
    </lineage>
</organism>
<dbReference type="OrthoDB" id="4939977at2759"/>
<feature type="region of interest" description="Disordered" evidence="1">
    <location>
        <begin position="1"/>
        <end position="38"/>
    </location>
</feature>
<evidence type="ECO:0000313" key="3">
    <source>
        <dbReference type="Proteomes" id="UP000554235"/>
    </source>
</evidence>
<protein>
    <submittedName>
        <fullName evidence="2">Uncharacterized protein</fullName>
    </submittedName>
</protein>
<feature type="region of interest" description="Disordered" evidence="1">
    <location>
        <begin position="60"/>
        <end position="98"/>
    </location>
</feature>
<evidence type="ECO:0000313" key="2">
    <source>
        <dbReference type="EMBL" id="KAF4460523.1"/>
    </source>
</evidence>
<dbReference type="EMBL" id="JAADYS010001923">
    <property type="protein sequence ID" value="KAF4460523.1"/>
    <property type="molecule type" value="Genomic_DNA"/>
</dbReference>
<feature type="region of interest" description="Disordered" evidence="1">
    <location>
        <begin position="118"/>
        <end position="176"/>
    </location>
</feature>
<name>A0A8H4L2X0_9HYPO</name>
<dbReference type="Proteomes" id="UP000554235">
    <property type="component" value="Unassembled WGS sequence"/>
</dbReference>
<feature type="compositionally biased region" description="Polar residues" evidence="1">
    <location>
        <begin position="60"/>
        <end position="74"/>
    </location>
</feature>
<feature type="compositionally biased region" description="Polar residues" evidence="1">
    <location>
        <begin position="22"/>
        <end position="32"/>
    </location>
</feature>
<comment type="caution">
    <text evidence="2">The sequence shown here is derived from an EMBL/GenBank/DDBJ whole genome shotgun (WGS) entry which is preliminary data.</text>
</comment>